<evidence type="ECO:0000313" key="3">
    <source>
        <dbReference type="Proteomes" id="UP000245086"/>
    </source>
</evidence>
<sequence>MGADHFAGLDRQALSLWLDVTSRSVQANGPDLTARQTALMLIVYLEPGPHTVRGLAQRLNVGKPAIVRAIDTLQDAGLVGRAPDPKDRRNIFVVGTEAGAAHLSTFAAAMARGIAQITQADQAASSAIGAELALKSA</sequence>
<accession>A0A2P2E6X8</accession>
<proteinExistence type="predicted"/>
<dbReference type="SMART" id="SM00347">
    <property type="entry name" value="HTH_MARR"/>
    <property type="match status" value="1"/>
</dbReference>
<evidence type="ECO:0000313" key="2">
    <source>
        <dbReference type="EMBL" id="GBF56821.1"/>
    </source>
</evidence>
<dbReference type="SUPFAM" id="SSF46785">
    <property type="entry name" value="Winged helix' DNA-binding domain"/>
    <property type="match status" value="1"/>
</dbReference>
<dbReference type="InterPro" id="IPR036388">
    <property type="entry name" value="WH-like_DNA-bd_sf"/>
</dbReference>
<dbReference type="AlphaFoldDB" id="A0A2P2E6X8"/>
<organism evidence="2 3">
    <name type="scientific">Candidatus Phycosocius bacilliformis</name>
    <dbReference type="NCBI Taxonomy" id="1445552"/>
    <lineage>
        <taxon>Bacteria</taxon>
        <taxon>Pseudomonadati</taxon>
        <taxon>Pseudomonadota</taxon>
        <taxon>Alphaproteobacteria</taxon>
        <taxon>Caulobacterales</taxon>
        <taxon>Caulobacterales incertae sedis</taxon>
        <taxon>Candidatus Phycosocius</taxon>
    </lineage>
</organism>
<reference evidence="2" key="1">
    <citation type="journal article" date="2018" name="Genome Announc.">
        <title>Draft Genome Sequence of "Candidatus Phycosocius bacilliformis," an Alphaproteobacterial Ectosymbiont of the Hydrocarbon-Producing Green Alga Botryococcus braunii.</title>
        <authorList>
            <person name="Tanabe Y."/>
            <person name="Yamaguchi H."/>
            <person name="Watanabe M.M."/>
        </authorList>
    </citation>
    <scope>NUCLEOTIDE SEQUENCE [LARGE SCALE GENOMIC DNA]</scope>
    <source>
        <strain evidence="2">BOTRYCO-2</strain>
    </source>
</reference>
<keyword evidence="3" id="KW-1185">Reference proteome</keyword>
<dbReference type="PANTHER" id="PTHR33164:SF99">
    <property type="entry name" value="MARR FAMILY REGULATORY PROTEIN"/>
    <property type="match status" value="1"/>
</dbReference>
<dbReference type="PROSITE" id="PS50995">
    <property type="entry name" value="HTH_MARR_2"/>
    <property type="match status" value="1"/>
</dbReference>
<dbReference type="Gene3D" id="1.10.10.10">
    <property type="entry name" value="Winged helix-like DNA-binding domain superfamily/Winged helix DNA-binding domain"/>
    <property type="match status" value="1"/>
</dbReference>
<feature type="domain" description="HTH marR-type" evidence="1">
    <location>
        <begin position="1"/>
        <end position="137"/>
    </location>
</feature>
<dbReference type="PANTHER" id="PTHR33164">
    <property type="entry name" value="TRANSCRIPTIONAL REGULATOR, MARR FAMILY"/>
    <property type="match status" value="1"/>
</dbReference>
<gene>
    <name evidence="2" type="ORF">PbB2_00478</name>
</gene>
<dbReference type="InterPro" id="IPR036390">
    <property type="entry name" value="WH_DNA-bd_sf"/>
</dbReference>
<dbReference type="Proteomes" id="UP000245086">
    <property type="component" value="Unassembled WGS sequence"/>
</dbReference>
<dbReference type="RefSeq" id="WP_108983668.1">
    <property type="nucleotide sequence ID" value="NZ_BFBR01000001.1"/>
</dbReference>
<dbReference type="OrthoDB" id="7427954at2"/>
<dbReference type="InterPro" id="IPR039422">
    <property type="entry name" value="MarR/SlyA-like"/>
</dbReference>
<evidence type="ECO:0000259" key="1">
    <source>
        <dbReference type="PROSITE" id="PS50995"/>
    </source>
</evidence>
<dbReference type="GO" id="GO:0003700">
    <property type="term" value="F:DNA-binding transcription factor activity"/>
    <property type="evidence" value="ECO:0007669"/>
    <property type="project" value="InterPro"/>
</dbReference>
<dbReference type="Pfam" id="PF12802">
    <property type="entry name" value="MarR_2"/>
    <property type="match status" value="1"/>
</dbReference>
<protein>
    <recommendedName>
        <fullName evidence="1">HTH marR-type domain-containing protein</fullName>
    </recommendedName>
</protein>
<dbReference type="InterPro" id="IPR000835">
    <property type="entry name" value="HTH_MarR-typ"/>
</dbReference>
<dbReference type="EMBL" id="BFBR01000001">
    <property type="protein sequence ID" value="GBF56821.1"/>
    <property type="molecule type" value="Genomic_DNA"/>
</dbReference>
<name>A0A2P2E6X8_9PROT</name>
<dbReference type="GO" id="GO:0006950">
    <property type="term" value="P:response to stress"/>
    <property type="evidence" value="ECO:0007669"/>
    <property type="project" value="TreeGrafter"/>
</dbReference>
<comment type="caution">
    <text evidence="2">The sequence shown here is derived from an EMBL/GenBank/DDBJ whole genome shotgun (WGS) entry which is preliminary data.</text>
</comment>